<keyword evidence="8" id="KW-1185">Reference proteome</keyword>
<keyword evidence="1" id="KW-0479">Metal-binding</keyword>
<dbReference type="SUPFAM" id="SSF57701">
    <property type="entry name" value="Zn2/Cys6 DNA-binding domain"/>
    <property type="match status" value="1"/>
</dbReference>
<feature type="region of interest" description="Disordered" evidence="4">
    <location>
        <begin position="39"/>
        <end position="59"/>
    </location>
</feature>
<dbReference type="Pfam" id="PF00172">
    <property type="entry name" value="Zn_clus"/>
    <property type="match status" value="1"/>
</dbReference>
<reference evidence="7" key="1">
    <citation type="journal article" date="2023" name="Mol. Phylogenet. Evol.">
        <title>Genome-scale phylogeny and comparative genomics of the fungal order Sordariales.</title>
        <authorList>
            <person name="Hensen N."/>
            <person name="Bonometti L."/>
            <person name="Westerberg I."/>
            <person name="Brannstrom I.O."/>
            <person name="Guillou S."/>
            <person name="Cros-Aarteil S."/>
            <person name="Calhoun S."/>
            <person name="Haridas S."/>
            <person name="Kuo A."/>
            <person name="Mondo S."/>
            <person name="Pangilinan J."/>
            <person name="Riley R."/>
            <person name="LaButti K."/>
            <person name="Andreopoulos B."/>
            <person name="Lipzen A."/>
            <person name="Chen C."/>
            <person name="Yan M."/>
            <person name="Daum C."/>
            <person name="Ng V."/>
            <person name="Clum A."/>
            <person name="Steindorff A."/>
            <person name="Ohm R.A."/>
            <person name="Martin F."/>
            <person name="Silar P."/>
            <person name="Natvig D.O."/>
            <person name="Lalanne C."/>
            <person name="Gautier V."/>
            <person name="Ament-Velasquez S.L."/>
            <person name="Kruys A."/>
            <person name="Hutchinson M.I."/>
            <person name="Powell A.J."/>
            <person name="Barry K."/>
            <person name="Miller A.N."/>
            <person name="Grigoriev I.V."/>
            <person name="Debuchy R."/>
            <person name="Gladieux P."/>
            <person name="Hiltunen Thoren M."/>
            <person name="Johannesson H."/>
        </authorList>
    </citation>
    <scope>NUCLEOTIDE SEQUENCE</scope>
    <source>
        <strain evidence="7">PSN293</strain>
    </source>
</reference>
<dbReference type="GO" id="GO:0008270">
    <property type="term" value="F:zinc ion binding"/>
    <property type="evidence" value="ECO:0007669"/>
    <property type="project" value="InterPro"/>
</dbReference>
<dbReference type="CDD" id="cd00067">
    <property type="entry name" value="GAL4"/>
    <property type="match status" value="1"/>
</dbReference>
<feature type="coiled-coil region" evidence="3">
    <location>
        <begin position="477"/>
        <end position="504"/>
    </location>
</feature>
<dbReference type="CDD" id="cd12148">
    <property type="entry name" value="fungal_TF_MHR"/>
    <property type="match status" value="1"/>
</dbReference>
<evidence type="ECO:0000256" key="4">
    <source>
        <dbReference type="SAM" id="MobiDB-lite"/>
    </source>
</evidence>
<dbReference type="Proteomes" id="UP001301769">
    <property type="component" value="Unassembled WGS sequence"/>
</dbReference>
<reference evidence="7" key="2">
    <citation type="submission" date="2023-05" db="EMBL/GenBank/DDBJ databases">
        <authorList>
            <consortium name="Lawrence Berkeley National Laboratory"/>
            <person name="Steindorff A."/>
            <person name="Hensen N."/>
            <person name="Bonometti L."/>
            <person name="Westerberg I."/>
            <person name="Brannstrom I.O."/>
            <person name="Guillou S."/>
            <person name="Cros-Aarteil S."/>
            <person name="Calhoun S."/>
            <person name="Haridas S."/>
            <person name="Kuo A."/>
            <person name="Mondo S."/>
            <person name="Pangilinan J."/>
            <person name="Riley R."/>
            <person name="Labutti K."/>
            <person name="Andreopoulos B."/>
            <person name="Lipzen A."/>
            <person name="Chen C."/>
            <person name="Yanf M."/>
            <person name="Daum C."/>
            <person name="Ng V."/>
            <person name="Clum A."/>
            <person name="Ohm R."/>
            <person name="Martin F."/>
            <person name="Silar P."/>
            <person name="Natvig D."/>
            <person name="Lalanne C."/>
            <person name="Gautier V."/>
            <person name="Ament-Velasquez S.L."/>
            <person name="Kruys A."/>
            <person name="Hutchinson M.I."/>
            <person name="Powell A.J."/>
            <person name="Barry K."/>
            <person name="Miller A.N."/>
            <person name="Grigoriev I.V."/>
            <person name="Debuchy R."/>
            <person name="Gladieux P."/>
            <person name="Thoren M.H."/>
            <person name="Johannesson H."/>
        </authorList>
    </citation>
    <scope>NUCLEOTIDE SEQUENCE</scope>
    <source>
        <strain evidence="7">PSN293</strain>
    </source>
</reference>
<evidence type="ECO:0000256" key="5">
    <source>
        <dbReference type="SAM" id="Phobius"/>
    </source>
</evidence>
<feature type="transmembrane region" description="Helical" evidence="5">
    <location>
        <begin position="587"/>
        <end position="608"/>
    </location>
</feature>
<dbReference type="InterPro" id="IPR050987">
    <property type="entry name" value="AtrR-like"/>
</dbReference>
<dbReference type="InterPro" id="IPR001138">
    <property type="entry name" value="Zn2Cys6_DnaBD"/>
</dbReference>
<feature type="domain" description="Zn(2)-C6 fungal-type" evidence="6">
    <location>
        <begin position="17"/>
        <end position="46"/>
    </location>
</feature>
<proteinExistence type="predicted"/>
<dbReference type="InterPro" id="IPR036864">
    <property type="entry name" value="Zn2-C6_fun-type_DNA-bd_sf"/>
</dbReference>
<dbReference type="SMART" id="SM00066">
    <property type="entry name" value="GAL4"/>
    <property type="match status" value="1"/>
</dbReference>
<dbReference type="PROSITE" id="PS00463">
    <property type="entry name" value="ZN2_CY6_FUNGAL_1"/>
    <property type="match status" value="1"/>
</dbReference>
<evidence type="ECO:0000259" key="6">
    <source>
        <dbReference type="PROSITE" id="PS50048"/>
    </source>
</evidence>
<sequence>MDDMNESPDGGPGLRRACDQCRLRKIRCNKESPCSNCRTANRQCSSTGVGQKPKEPRQRVLISSQYERKIDHFESRLGGIESLLRDLTTSISHGHHSQGADRSMSYNSSSYGDIRDTPAMGGGADLSSTVFSGQDDDDPTPEFEGNSSLAAQTAMASQLVENAVTQSALGVTNPNMQSALLSLKQIVQMQTSQHTKEIRFPNARPMPRGGIRELPMPPMSLVIGLLREIKDTPPLTFTLIAAFITIEEFTENCRKVYFATEDYSLATFILVNAGLTYLFMEKAMAATDTRSAELLKYHYTCRDNLETALSNLPLLMPARMETIKALLLGASYAVEIAKLTLAWHLNTSAALMCQALGYHRLPVNFTDSPSPSSSSTPSTNNAPSTTTDAINDTKSGLFWFTYMLDKGLSLRFGRSSVIQDYDITLPKAISPQMNLSDPWKVVLNLWILQAELTGKVYEHLYSPSALSKPLETRVIAARQLAEDIKVLARESELLNKRVKEEEERTNQDKNHNPSFYTMDVVLKSDEVWYWSSLALVYRTIPANNDLGISSNGYSLNMECLDAARNAIVTHHESMKLTEGSRFTQAAYLHWTLIYAPFAPFIVLFCNVIETSDLEDLRRMSEFVDSLAPVCSISEAIDKLHRVCQVLYNVAQLYVEAKSQQLQDQDMTMVNNDFDMYLSQLGFISGVPHDSNGGGDSANGFGNNNNNNNNNLVGNWFSGNRTILGLVEADLSEFEPRGWASGAT</sequence>
<dbReference type="GO" id="GO:0003677">
    <property type="term" value="F:DNA binding"/>
    <property type="evidence" value="ECO:0007669"/>
    <property type="project" value="InterPro"/>
</dbReference>
<dbReference type="PANTHER" id="PTHR46910">
    <property type="entry name" value="TRANSCRIPTION FACTOR PDR1"/>
    <property type="match status" value="1"/>
</dbReference>
<accession>A0AAN6YFR8</accession>
<gene>
    <name evidence="7" type="ORF">QBC37DRAFT_337299</name>
</gene>
<keyword evidence="2" id="KW-0539">Nucleus</keyword>
<dbReference type="PANTHER" id="PTHR46910:SF5">
    <property type="entry name" value="ZN(II)2CYS6 TRANSCRIPTION FACTOR (EUROFUNG)"/>
    <property type="match status" value="1"/>
</dbReference>
<keyword evidence="5" id="KW-0472">Membrane</keyword>
<dbReference type="InterPro" id="IPR007219">
    <property type="entry name" value="XnlR_reg_dom"/>
</dbReference>
<feature type="region of interest" description="Disordered" evidence="4">
    <location>
        <begin position="368"/>
        <end position="388"/>
    </location>
</feature>
<keyword evidence="5" id="KW-1133">Transmembrane helix</keyword>
<feature type="compositionally biased region" description="Polar residues" evidence="4">
    <location>
        <begin position="39"/>
        <end position="49"/>
    </location>
</feature>
<comment type="caution">
    <text evidence="7">The sequence shown here is derived from an EMBL/GenBank/DDBJ whole genome shotgun (WGS) entry which is preliminary data.</text>
</comment>
<feature type="region of interest" description="Disordered" evidence="4">
    <location>
        <begin position="119"/>
        <end position="145"/>
    </location>
</feature>
<dbReference type="SMART" id="SM00906">
    <property type="entry name" value="Fungal_trans"/>
    <property type="match status" value="1"/>
</dbReference>
<dbReference type="GO" id="GO:0006351">
    <property type="term" value="P:DNA-templated transcription"/>
    <property type="evidence" value="ECO:0007669"/>
    <property type="project" value="InterPro"/>
</dbReference>
<dbReference type="PROSITE" id="PS50048">
    <property type="entry name" value="ZN2_CY6_FUNGAL_2"/>
    <property type="match status" value="1"/>
</dbReference>
<dbReference type="AlphaFoldDB" id="A0AAN6YFR8"/>
<dbReference type="Pfam" id="PF04082">
    <property type="entry name" value="Fungal_trans"/>
    <property type="match status" value="1"/>
</dbReference>
<organism evidence="7 8">
    <name type="scientific">Rhypophila decipiens</name>
    <dbReference type="NCBI Taxonomy" id="261697"/>
    <lineage>
        <taxon>Eukaryota</taxon>
        <taxon>Fungi</taxon>
        <taxon>Dikarya</taxon>
        <taxon>Ascomycota</taxon>
        <taxon>Pezizomycotina</taxon>
        <taxon>Sordariomycetes</taxon>
        <taxon>Sordariomycetidae</taxon>
        <taxon>Sordariales</taxon>
        <taxon>Naviculisporaceae</taxon>
        <taxon>Rhypophila</taxon>
    </lineage>
</organism>
<evidence type="ECO:0000256" key="2">
    <source>
        <dbReference type="ARBA" id="ARBA00023242"/>
    </source>
</evidence>
<name>A0AAN6YFR8_9PEZI</name>
<dbReference type="Gene3D" id="4.10.240.10">
    <property type="entry name" value="Zn(2)-C6 fungal-type DNA-binding domain"/>
    <property type="match status" value="1"/>
</dbReference>
<evidence type="ECO:0000256" key="3">
    <source>
        <dbReference type="SAM" id="Coils"/>
    </source>
</evidence>
<protein>
    <recommendedName>
        <fullName evidence="6">Zn(2)-C6 fungal-type domain-containing protein</fullName>
    </recommendedName>
</protein>
<keyword evidence="5" id="KW-0812">Transmembrane</keyword>
<evidence type="ECO:0000313" key="7">
    <source>
        <dbReference type="EMBL" id="KAK4216830.1"/>
    </source>
</evidence>
<evidence type="ECO:0000256" key="1">
    <source>
        <dbReference type="ARBA" id="ARBA00022723"/>
    </source>
</evidence>
<dbReference type="EMBL" id="MU858065">
    <property type="protein sequence ID" value="KAK4216830.1"/>
    <property type="molecule type" value="Genomic_DNA"/>
</dbReference>
<dbReference type="GO" id="GO:0000981">
    <property type="term" value="F:DNA-binding transcription factor activity, RNA polymerase II-specific"/>
    <property type="evidence" value="ECO:0007669"/>
    <property type="project" value="InterPro"/>
</dbReference>
<evidence type="ECO:0000313" key="8">
    <source>
        <dbReference type="Proteomes" id="UP001301769"/>
    </source>
</evidence>
<keyword evidence="3" id="KW-0175">Coiled coil</keyword>